<evidence type="ECO:0000256" key="1">
    <source>
        <dbReference type="SAM" id="MobiDB-lite"/>
    </source>
</evidence>
<dbReference type="RefSeq" id="WP_160733824.1">
    <property type="nucleotide sequence ID" value="NZ_CP139719.1"/>
</dbReference>
<comment type="caution">
    <text evidence="3">The sequence shown here is derived from an EMBL/GenBank/DDBJ whole genome shotgun (WGS) entry which is preliminary data.</text>
</comment>
<keyword evidence="2" id="KW-0732">Signal</keyword>
<dbReference type="InterPro" id="IPR019027">
    <property type="entry name" value="Pilus_biogenesis_CpaD-related"/>
</dbReference>
<evidence type="ECO:0000256" key="2">
    <source>
        <dbReference type="SAM" id="SignalP"/>
    </source>
</evidence>
<dbReference type="Pfam" id="PF09476">
    <property type="entry name" value="Pilus_CpaD"/>
    <property type="match status" value="1"/>
</dbReference>
<dbReference type="Proteomes" id="UP000444401">
    <property type="component" value="Unassembled WGS sequence"/>
</dbReference>
<name>A0ABW9UZV3_9SPHN</name>
<proteinExistence type="predicted"/>
<dbReference type="PROSITE" id="PS51257">
    <property type="entry name" value="PROKAR_LIPOPROTEIN"/>
    <property type="match status" value="1"/>
</dbReference>
<feature type="region of interest" description="Disordered" evidence="1">
    <location>
        <begin position="195"/>
        <end position="218"/>
    </location>
</feature>
<evidence type="ECO:0000313" key="3">
    <source>
        <dbReference type="EMBL" id="MXO69200.1"/>
    </source>
</evidence>
<reference evidence="3 4" key="1">
    <citation type="submission" date="2019-12" db="EMBL/GenBank/DDBJ databases">
        <title>Genomic-based taxomic classification of the family Erythrobacteraceae.</title>
        <authorList>
            <person name="Xu L."/>
        </authorList>
    </citation>
    <scope>NUCLEOTIDE SEQUENCE [LARGE SCALE GENOMIC DNA]</scope>
    <source>
        <strain evidence="3 4">H32</strain>
    </source>
</reference>
<feature type="compositionally biased region" description="Gly residues" evidence="1">
    <location>
        <begin position="202"/>
        <end position="218"/>
    </location>
</feature>
<organism evidence="3 4">
    <name type="scientific">Pelagerythrobacter marinus</name>
    <dbReference type="NCBI Taxonomy" id="538382"/>
    <lineage>
        <taxon>Bacteria</taxon>
        <taxon>Pseudomonadati</taxon>
        <taxon>Pseudomonadota</taxon>
        <taxon>Alphaproteobacteria</taxon>
        <taxon>Sphingomonadales</taxon>
        <taxon>Erythrobacteraceae</taxon>
        <taxon>Pelagerythrobacter</taxon>
    </lineage>
</organism>
<feature type="signal peptide" evidence="2">
    <location>
        <begin position="1"/>
        <end position="22"/>
    </location>
</feature>
<protein>
    <submittedName>
        <fullName evidence="3">Pilus assembly protein CpaD</fullName>
    </submittedName>
</protein>
<dbReference type="EMBL" id="WTYO01000004">
    <property type="protein sequence ID" value="MXO69200.1"/>
    <property type="molecule type" value="Genomic_DNA"/>
</dbReference>
<feature type="chain" id="PRO_5047110869" evidence="2">
    <location>
        <begin position="23"/>
        <end position="218"/>
    </location>
</feature>
<sequence length="218" mass="22197">MPKAINRTFAGALAISLGLSLAACGGMPRNASLYSTKQAVVERTNYTLDVHAGPGGLPISEQQRLADWFETVDLRYGDRVAIDGPSAGGATREAIANLAARHGILLSEGAPVTVGHVAPGSVRVVVTRSIAEVPGCPDWSAKSDMNYTNATHPNYGCAVNSNMAAMVANPEDLISGQTGTGETVVMSSSKAISSYREKAPTGEGGLPAAGTGAGNGGN</sequence>
<gene>
    <name evidence="3" type="ORF">GRI72_10215</name>
</gene>
<accession>A0ABW9UZV3</accession>
<evidence type="ECO:0000313" key="4">
    <source>
        <dbReference type="Proteomes" id="UP000444401"/>
    </source>
</evidence>
<keyword evidence="4" id="KW-1185">Reference proteome</keyword>